<accession>A0A5K7S3G3</accession>
<proteinExistence type="predicted"/>
<evidence type="ECO:0008006" key="3">
    <source>
        <dbReference type="Google" id="ProtNLM"/>
    </source>
</evidence>
<dbReference type="EMBL" id="AP018694">
    <property type="protein sequence ID" value="BBE16082.1"/>
    <property type="molecule type" value="Genomic_DNA"/>
</dbReference>
<keyword evidence="2" id="KW-1185">Reference proteome</keyword>
<dbReference type="KEGG" id="anf:AQPE_0219"/>
<gene>
    <name evidence="1" type="ORF">AQPE_0219</name>
</gene>
<dbReference type="Gene3D" id="2.60.120.10">
    <property type="entry name" value="Jelly Rolls"/>
    <property type="match status" value="1"/>
</dbReference>
<dbReference type="SUPFAM" id="SSF51182">
    <property type="entry name" value="RmlC-like cupins"/>
    <property type="match status" value="1"/>
</dbReference>
<dbReference type="InterPro" id="IPR011051">
    <property type="entry name" value="RmlC_Cupin_sf"/>
</dbReference>
<evidence type="ECO:0000313" key="2">
    <source>
        <dbReference type="Proteomes" id="UP001193389"/>
    </source>
</evidence>
<reference evidence="1" key="1">
    <citation type="journal article" date="2020" name="Int. J. Syst. Evol. Microbiol.">
        <title>Aquipluma nitroreducens gen. nov. sp. nov., a novel facultatively anaerobic bacterium isolated from a freshwater lake.</title>
        <authorList>
            <person name="Watanabe M."/>
            <person name="Kojima H."/>
            <person name="Fukui M."/>
        </authorList>
    </citation>
    <scope>NUCLEOTIDE SEQUENCE</scope>
    <source>
        <strain evidence="1">MeG22</strain>
    </source>
</reference>
<dbReference type="Proteomes" id="UP001193389">
    <property type="component" value="Chromosome"/>
</dbReference>
<protein>
    <recommendedName>
        <fullName evidence="3">AraC family transcriptional regulator</fullName>
    </recommendedName>
</protein>
<dbReference type="InterPro" id="IPR014710">
    <property type="entry name" value="RmlC-like_jellyroll"/>
</dbReference>
<dbReference type="RefSeq" id="WP_318349188.1">
    <property type="nucleotide sequence ID" value="NZ_AP018694.1"/>
</dbReference>
<sequence>MQPLLLKIESKVSQSFQIRKDIRPNFYSTWHYHEELELTLILKGSGTWFAGDSIGQFSAGDLVNQI</sequence>
<dbReference type="AlphaFoldDB" id="A0A5K7S3G3"/>
<organism evidence="1 2">
    <name type="scientific">Aquipluma nitroreducens</name>
    <dbReference type="NCBI Taxonomy" id="2010828"/>
    <lineage>
        <taxon>Bacteria</taxon>
        <taxon>Pseudomonadati</taxon>
        <taxon>Bacteroidota</taxon>
        <taxon>Bacteroidia</taxon>
        <taxon>Marinilabiliales</taxon>
        <taxon>Prolixibacteraceae</taxon>
        <taxon>Aquipluma</taxon>
    </lineage>
</organism>
<evidence type="ECO:0000313" key="1">
    <source>
        <dbReference type="EMBL" id="BBE16082.1"/>
    </source>
</evidence>
<name>A0A5K7S3G3_9BACT</name>